<sequence>MFKIILDGQYKDKSTSFVIINKKVEIVKFSEENYYEVF</sequence>
<dbReference type="Proteomes" id="UP000019482">
    <property type="component" value="Unassembled WGS sequence"/>
</dbReference>
<protein>
    <submittedName>
        <fullName evidence="1">Uncharacterized protein</fullName>
    </submittedName>
</protein>
<name>W6N3K7_CLOTY</name>
<accession>W6N3K7</accession>
<gene>
    <name evidence="1" type="ORF">CTDIVETGP_1123</name>
</gene>
<keyword evidence="2" id="KW-1185">Reference proteome</keyword>
<proteinExistence type="predicted"/>
<evidence type="ECO:0000313" key="2">
    <source>
        <dbReference type="Proteomes" id="UP000019482"/>
    </source>
</evidence>
<organism evidence="1 2">
    <name type="scientific">Clostridium tyrobutyricum DIVETGP</name>
    <dbReference type="NCBI Taxonomy" id="1408889"/>
    <lineage>
        <taxon>Bacteria</taxon>
        <taxon>Bacillati</taxon>
        <taxon>Bacillota</taxon>
        <taxon>Clostridia</taxon>
        <taxon>Eubacteriales</taxon>
        <taxon>Clostridiaceae</taxon>
        <taxon>Clostridium</taxon>
    </lineage>
</organism>
<dbReference type="EMBL" id="CBXI010000017">
    <property type="protein sequence ID" value="CDL91053.1"/>
    <property type="molecule type" value="Genomic_DNA"/>
</dbReference>
<dbReference type="AlphaFoldDB" id="W6N3K7"/>
<evidence type="ECO:0000313" key="1">
    <source>
        <dbReference type="EMBL" id="CDL91053.1"/>
    </source>
</evidence>
<reference evidence="1 2" key="1">
    <citation type="journal article" date="2015" name="Genome Announc.">
        <title>Draft Genome Sequence of Clostridium tyrobutyricum Strain DIVETGP, Isolated from Cow's Milk for Grana Padano Production.</title>
        <authorList>
            <person name="Soggiu A."/>
            <person name="Piras C."/>
            <person name="Gaiarsa S."/>
            <person name="Sassera D."/>
            <person name="Roncada P."/>
            <person name="Bendixen E."/>
            <person name="Brasca M."/>
            <person name="Bonizzi L."/>
        </authorList>
    </citation>
    <scope>NUCLEOTIDE SEQUENCE [LARGE SCALE GENOMIC DNA]</scope>
    <source>
        <strain evidence="1 2">DIVETGP</strain>
    </source>
</reference>
<comment type="caution">
    <text evidence="1">The sequence shown here is derived from an EMBL/GenBank/DDBJ whole genome shotgun (WGS) entry which is preliminary data.</text>
</comment>